<dbReference type="Gene3D" id="2.170.300.10">
    <property type="entry name" value="Tie2 ligand-binding domain superfamily"/>
    <property type="match status" value="1"/>
</dbReference>
<dbReference type="AlphaFoldDB" id="A0A1I8ICK4"/>
<reference evidence="3" key="1">
    <citation type="submission" date="2016-11" db="UniProtKB">
        <authorList>
            <consortium name="WormBaseParasite"/>
        </authorList>
    </citation>
    <scope>IDENTIFICATION</scope>
</reference>
<evidence type="ECO:0000313" key="3">
    <source>
        <dbReference type="WBParaSite" id="maker-uti_cns_0011637-snap-gene-0.3-mRNA-1"/>
    </source>
</evidence>
<dbReference type="WBParaSite" id="maker-uti_cns_0011637-snap-gene-0.3-mRNA-1">
    <property type="protein sequence ID" value="maker-uti_cns_0011637-snap-gene-0.3-mRNA-1"/>
    <property type="gene ID" value="maker-uti_cns_0011637-snap-gene-0.3"/>
</dbReference>
<organism evidence="2 3">
    <name type="scientific">Macrostomum lignano</name>
    <dbReference type="NCBI Taxonomy" id="282301"/>
    <lineage>
        <taxon>Eukaryota</taxon>
        <taxon>Metazoa</taxon>
        <taxon>Spiralia</taxon>
        <taxon>Lophotrochozoa</taxon>
        <taxon>Platyhelminthes</taxon>
        <taxon>Rhabditophora</taxon>
        <taxon>Macrostomorpha</taxon>
        <taxon>Macrostomida</taxon>
        <taxon>Macrostomidae</taxon>
        <taxon>Macrostomum</taxon>
    </lineage>
</organism>
<feature type="domain" description="Laminin EGF-like" evidence="1">
    <location>
        <begin position="59"/>
        <end position="109"/>
    </location>
</feature>
<dbReference type="InterPro" id="IPR002049">
    <property type="entry name" value="LE_dom"/>
</dbReference>
<dbReference type="Proteomes" id="UP000095280">
    <property type="component" value="Unplaced"/>
</dbReference>
<sequence>LRLRHPRLEGVPEVPQRPVHSELAQTLHLQAQRRWPPLPALPPGFWDLSSDNPEGCQSCNCTAEGVAGELADCDLETGRCTCKPLAVGSGCSRCPSGSRDLAAGRWLGCLPCGCDTAGSLGPNCVAAPDGVGSVCACLNDSVAGRLCDRPASEHFWPGLGQHRIEFETSARIP</sequence>
<dbReference type="CDD" id="cd00055">
    <property type="entry name" value="EGF_Lam"/>
    <property type="match status" value="1"/>
</dbReference>
<dbReference type="Pfam" id="PF00053">
    <property type="entry name" value="EGF_laminin"/>
    <property type="match status" value="2"/>
</dbReference>
<evidence type="ECO:0000313" key="2">
    <source>
        <dbReference type="Proteomes" id="UP000095280"/>
    </source>
</evidence>
<protein>
    <submittedName>
        <fullName evidence="3">Laminin EGF-like domain-containing protein</fullName>
    </submittedName>
</protein>
<accession>A0A1I8ICK4</accession>
<name>A0A1I8ICK4_9PLAT</name>
<feature type="domain" description="Laminin EGF-like" evidence="1">
    <location>
        <begin position="112"/>
        <end position="162"/>
    </location>
</feature>
<dbReference type="SMART" id="SM00180">
    <property type="entry name" value="EGF_Lam"/>
    <property type="match status" value="2"/>
</dbReference>
<proteinExistence type="predicted"/>
<dbReference type="SUPFAM" id="SSF57196">
    <property type="entry name" value="EGF/Laminin"/>
    <property type="match status" value="1"/>
</dbReference>
<keyword evidence="2" id="KW-1185">Reference proteome</keyword>
<evidence type="ECO:0000259" key="1">
    <source>
        <dbReference type="SMART" id="SM00180"/>
    </source>
</evidence>